<evidence type="ECO:0000256" key="3">
    <source>
        <dbReference type="PROSITE-ProRule" id="PRU00023"/>
    </source>
</evidence>
<dbReference type="InterPro" id="IPR002110">
    <property type="entry name" value="Ankyrin_rpt"/>
</dbReference>
<evidence type="ECO:0000256" key="2">
    <source>
        <dbReference type="ARBA" id="ARBA00023043"/>
    </source>
</evidence>
<dbReference type="PROSITE" id="PS50088">
    <property type="entry name" value="ANK_REPEAT"/>
    <property type="match status" value="7"/>
</dbReference>
<feature type="repeat" description="ANK" evidence="3">
    <location>
        <begin position="369"/>
        <end position="401"/>
    </location>
</feature>
<dbReference type="OrthoDB" id="194358at2759"/>
<dbReference type="Pfam" id="PF12796">
    <property type="entry name" value="Ank_2"/>
    <property type="match status" value="3"/>
</dbReference>
<feature type="repeat" description="ANK" evidence="3">
    <location>
        <begin position="235"/>
        <end position="268"/>
    </location>
</feature>
<organism evidence="4 5">
    <name type="scientific">Pythium oligandrum</name>
    <name type="common">Mycoparasitic fungus</name>
    <dbReference type="NCBI Taxonomy" id="41045"/>
    <lineage>
        <taxon>Eukaryota</taxon>
        <taxon>Sar</taxon>
        <taxon>Stramenopiles</taxon>
        <taxon>Oomycota</taxon>
        <taxon>Peronosporomycetes</taxon>
        <taxon>Pythiales</taxon>
        <taxon>Pythiaceae</taxon>
        <taxon>Pythium</taxon>
    </lineage>
</organism>
<gene>
    <name evidence="4" type="ORF">Poli38472_001887</name>
</gene>
<dbReference type="SUPFAM" id="SSF48403">
    <property type="entry name" value="Ankyrin repeat"/>
    <property type="match status" value="2"/>
</dbReference>
<dbReference type="PRINTS" id="PR01415">
    <property type="entry name" value="ANKYRIN"/>
</dbReference>
<dbReference type="InterPro" id="IPR036770">
    <property type="entry name" value="Ankyrin_rpt-contain_sf"/>
</dbReference>
<name>A0A8K1CW67_PYTOL</name>
<evidence type="ECO:0000313" key="4">
    <source>
        <dbReference type="EMBL" id="TMW69731.1"/>
    </source>
</evidence>
<dbReference type="PANTHER" id="PTHR24126:SF63">
    <property type="match status" value="1"/>
</dbReference>
<proteinExistence type="predicted"/>
<feature type="repeat" description="ANK" evidence="3">
    <location>
        <begin position="106"/>
        <end position="138"/>
    </location>
</feature>
<sequence>MAQAKDALFRAAEDGNVPELRRLLESGADLYDTDRYGQTVLMRAAYNGRLETVRFLLERDTRGKLMEAISSVCSYTALYLAAWNGHADIVRFLLDHGARLDTRPAGSETPLFIAAVANHLEVVRLLLERGMNADTPDKNGRTALRETIHYKRYEMATFLAPHCKDLDRLDYNKNTPLLLACKQNAKFELIKVLVECGADPRPPEAGNTALDMAARYSKVELCEWLVERIVWTAEELHSALRRACERDDADDIARFLLKRGADPNFPNQKGLAAMHVASMNGSQEMVELLIQSGGDVNLEGVVDGIRPLFCATKSPNQDVAALLLAHGACRTLRDKKGRSALHYTGTDRDESMIGYLIDQGVDPNVVDNVGMTLLHVTALHFEWRAVSALVNNGADLYARDARDRTPLTVCTQWEETRSLEDPTDSLKTIYWLMELGAVYEDKAENFPEIFEHTLVDCDPDDYINRSAMPLGFNVLDAGVTMDEAHQSCQPKDDVCHRHGHSQH</sequence>
<comment type="caution">
    <text evidence="4">The sequence shown here is derived from an EMBL/GenBank/DDBJ whole genome shotgun (WGS) entry which is preliminary data.</text>
</comment>
<dbReference type="AlphaFoldDB" id="A0A8K1CW67"/>
<feature type="repeat" description="ANK" evidence="3">
    <location>
        <begin position="269"/>
        <end position="301"/>
    </location>
</feature>
<dbReference type="EMBL" id="SPLM01000001">
    <property type="protein sequence ID" value="TMW69731.1"/>
    <property type="molecule type" value="Genomic_DNA"/>
</dbReference>
<dbReference type="SMART" id="SM00248">
    <property type="entry name" value="ANK"/>
    <property type="match status" value="13"/>
</dbReference>
<evidence type="ECO:0008006" key="6">
    <source>
        <dbReference type="Google" id="ProtNLM"/>
    </source>
</evidence>
<evidence type="ECO:0000256" key="1">
    <source>
        <dbReference type="ARBA" id="ARBA00022737"/>
    </source>
</evidence>
<feature type="repeat" description="ANK" evidence="3">
    <location>
        <begin position="336"/>
        <end position="368"/>
    </location>
</feature>
<reference evidence="4" key="1">
    <citation type="submission" date="2019-03" db="EMBL/GenBank/DDBJ databases">
        <title>Long read genome sequence of the mycoparasitic Pythium oligandrum ATCC 38472 isolated from sugarbeet rhizosphere.</title>
        <authorList>
            <person name="Gaulin E."/>
        </authorList>
    </citation>
    <scope>NUCLEOTIDE SEQUENCE</scope>
    <source>
        <strain evidence="4">ATCC 38472_TT</strain>
    </source>
</reference>
<feature type="repeat" description="ANK" evidence="3">
    <location>
        <begin position="3"/>
        <end position="35"/>
    </location>
</feature>
<keyword evidence="5" id="KW-1185">Reference proteome</keyword>
<dbReference type="PANTHER" id="PTHR24126">
    <property type="entry name" value="ANKYRIN REPEAT, PH AND SEC7 DOMAIN CONTAINING PROTEIN SECG-RELATED"/>
    <property type="match status" value="1"/>
</dbReference>
<dbReference type="Proteomes" id="UP000794436">
    <property type="component" value="Unassembled WGS sequence"/>
</dbReference>
<keyword evidence="1" id="KW-0677">Repeat</keyword>
<evidence type="ECO:0000313" key="5">
    <source>
        <dbReference type="Proteomes" id="UP000794436"/>
    </source>
</evidence>
<dbReference type="PROSITE" id="PS50297">
    <property type="entry name" value="ANK_REP_REGION"/>
    <property type="match status" value="4"/>
</dbReference>
<dbReference type="Pfam" id="PF13637">
    <property type="entry name" value="Ank_4"/>
    <property type="match status" value="1"/>
</dbReference>
<feature type="repeat" description="ANK" evidence="3">
    <location>
        <begin position="73"/>
        <end position="105"/>
    </location>
</feature>
<keyword evidence="2 3" id="KW-0040">ANK repeat</keyword>
<accession>A0A8K1CW67</accession>
<dbReference type="Gene3D" id="1.25.40.20">
    <property type="entry name" value="Ankyrin repeat-containing domain"/>
    <property type="match status" value="3"/>
</dbReference>
<protein>
    <recommendedName>
        <fullName evidence="6">Ankyrin repeat protein</fullName>
    </recommendedName>
</protein>